<dbReference type="Proteomes" id="UP000201640">
    <property type="component" value="Segment"/>
</dbReference>
<name>L7RCA9_9VIRU</name>
<dbReference type="GeneID" id="14445770"/>
<dbReference type="KEGG" id="vg:14445770"/>
<evidence type="ECO:0000313" key="1">
    <source>
        <dbReference type="EMBL" id="AGC02209.1"/>
    </source>
</evidence>
<sequence length="184" mass="20146">MSNYTFQIYLNDVVQVNSHGNSSFIINQDNVLIPSPPPGIPNRLQDLVNAIGSDTISFTYYILATGTVSSHDCKCTYTLMVNIHMHNPQDPSHDIQSGSIGIWSTSDNPDSGGSVNSGWQPIISGVPNLITAINSYEKSSGSGCWCAFERYGGWKNVNLSIRIDATAEKNLFKTNTRGIVRFLL</sequence>
<dbReference type="EMBL" id="JX962719">
    <property type="protein sequence ID" value="AGC02209.1"/>
    <property type="molecule type" value="Genomic_DNA"/>
</dbReference>
<dbReference type="RefSeq" id="YP_007354645.1">
    <property type="nucleotide sequence ID" value="NC_020104.1"/>
</dbReference>
<gene>
    <name evidence="1" type="ORF">Moumou_00688</name>
</gene>
<organism evidence="1 2">
    <name type="scientific">Acanthamoeba polyphaga moumouvirus</name>
    <dbReference type="NCBI Taxonomy" id="1269028"/>
    <lineage>
        <taxon>Viruses</taxon>
        <taxon>Varidnaviria</taxon>
        <taxon>Bamfordvirae</taxon>
        <taxon>Nucleocytoviricota</taxon>
        <taxon>Megaviricetes</taxon>
        <taxon>Imitervirales</taxon>
        <taxon>Mimiviridae</taxon>
        <taxon>Megamimivirinae</taxon>
        <taxon>Moumouvirus</taxon>
    </lineage>
</organism>
<accession>L7RCA9</accession>
<proteinExistence type="predicted"/>
<protein>
    <submittedName>
        <fullName evidence="1">Uncharacterized protein</fullName>
    </submittedName>
</protein>
<reference evidence="1 2" key="1">
    <citation type="journal article" date="2012" name="Genome Biol. Evol.">
        <title>Related Giant Viruses in Distant Locations and Different Habitats: Acanthamoeba polyphaga moumouvirus Represents a Third Lineage of the Mimiviridae That Is Close to the Megavirus Lineage.</title>
        <authorList>
            <person name="Yoosuf N."/>
            <person name="Yutin N."/>
            <person name="Colson P."/>
            <person name="Shabalina S.A."/>
            <person name="Pagnier I."/>
            <person name="Robert C."/>
            <person name="Azza S."/>
            <person name="Klose T."/>
            <person name="Wong J."/>
            <person name="Rossmann M.G."/>
            <person name="La Scola B."/>
            <person name="Raoult D."/>
            <person name="Koonin E.V."/>
        </authorList>
    </citation>
    <scope>NUCLEOTIDE SEQUENCE [LARGE SCALE GENOMIC DNA]</scope>
    <source>
        <strain evidence="1 2">M10A</strain>
    </source>
</reference>
<evidence type="ECO:0000313" key="2">
    <source>
        <dbReference type="Proteomes" id="UP000201640"/>
    </source>
</evidence>
<keyword evidence="2" id="KW-1185">Reference proteome</keyword>